<dbReference type="Pfam" id="PF24995">
    <property type="entry name" value="DSRM_2"/>
    <property type="match status" value="1"/>
</dbReference>
<evidence type="ECO:0000313" key="4">
    <source>
        <dbReference type="Proteomes" id="UP000541444"/>
    </source>
</evidence>
<keyword evidence="4" id="KW-1185">Reference proteome</keyword>
<dbReference type="SUPFAM" id="SSF54768">
    <property type="entry name" value="dsRNA-binding domain-like"/>
    <property type="match status" value="1"/>
</dbReference>
<dbReference type="GO" id="GO:0003723">
    <property type="term" value="F:RNA binding"/>
    <property type="evidence" value="ECO:0007669"/>
    <property type="project" value="UniProtKB-KW"/>
</dbReference>
<reference evidence="3 4" key="1">
    <citation type="journal article" date="2020" name="IScience">
        <title>Genome Sequencing of the Endangered Kingdonia uniflora (Circaeasteraceae, Ranunculales) Reveals Potential Mechanisms of Evolutionary Specialization.</title>
        <authorList>
            <person name="Sun Y."/>
            <person name="Deng T."/>
            <person name="Zhang A."/>
            <person name="Moore M.J."/>
            <person name="Landis J.B."/>
            <person name="Lin N."/>
            <person name="Zhang H."/>
            <person name="Zhang X."/>
            <person name="Huang J."/>
            <person name="Zhang X."/>
            <person name="Sun H."/>
            <person name="Wang H."/>
        </authorList>
    </citation>
    <scope>NUCLEOTIDE SEQUENCE [LARGE SCALE GENOMIC DNA]</scope>
    <source>
        <strain evidence="3">TB1705</strain>
        <tissue evidence="3">Leaf</tissue>
    </source>
</reference>
<name>A0A7J7LA23_9MAGN</name>
<proteinExistence type="predicted"/>
<evidence type="ECO:0000259" key="2">
    <source>
        <dbReference type="Pfam" id="PF24995"/>
    </source>
</evidence>
<gene>
    <name evidence="3" type="ORF">GIB67_015463</name>
</gene>
<keyword evidence="1" id="KW-0694">RNA-binding</keyword>
<dbReference type="AlphaFoldDB" id="A0A7J7LA23"/>
<feature type="domain" description="dsRNA binding" evidence="2">
    <location>
        <begin position="76"/>
        <end position="144"/>
    </location>
</feature>
<evidence type="ECO:0000256" key="1">
    <source>
        <dbReference type="ARBA" id="ARBA00022884"/>
    </source>
</evidence>
<dbReference type="InterPro" id="IPR056755">
    <property type="entry name" value="DSRM_2"/>
</dbReference>
<dbReference type="Gene3D" id="3.30.160.20">
    <property type="match status" value="1"/>
</dbReference>
<comment type="caution">
    <text evidence="3">The sequence shown here is derived from an EMBL/GenBank/DDBJ whole genome shotgun (WGS) entry which is preliminary data.</text>
</comment>
<dbReference type="Proteomes" id="UP000541444">
    <property type="component" value="Unassembled WGS sequence"/>
</dbReference>
<organism evidence="3 4">
    <name type="scientific">Kingdonia uniflora</name>
    <dbReference type="NCBI Taxonomy" id="39325"/>
    <lineage>
        <taxon>Eukaryota</taxon>
        <taxon>Viridiplantae</taxon>
        <taxon>Streptophyta</taxon>
        <taxon>Embryophyta</taxon>
        <taxon>Tracheophyta</taxon>
        <taxon>Spermatophyta</taxon>
        <taxon>Magnoliopsida</taxon>
        <taxon>Ranunculales</taxon>
        <taxon>Circaeasteraceae</taxon>
        <taxon>Kingdonia</taxon>
    </lineage>
</organism>
<dbReference type="OrthoDB" id="1743388at2759"/>
<dbReference type="EMBL" id="JACGCM010002464">
    <property type="protein sequence ID" value="KAF6139506.1"/>
    <property type="molecule type" value="Genomic_DNA"/>
</dbReference>
<accession>A0A7J7LA23</accession>
<sequence length="179" mass="20005">MLLAQKRFKLMKASTVPSTNCISRKNNLGLRERDPFLLFDKKTKELVKMEDTPDEVLARKRAPTTILTPKSIINHKYGNKAVYKTEVIQASTQNVCPGLAIPQQGPSLFRCCLELPELSVTSELFARKKDAEQAAAKMAIEKLGVPSKSNNPTIHEAWNELVGRVSYLFSDEVGCLPFL</sequence>
<protein>
    <recommendedName>
        <fullName evidence="2">dsRNA binding domain-containing protein</fullName>
    </recommendedName>
</protein>
<evidence type="ECO:0000313" key="3">
    <source>
        <dbReference type="EMBL" id="KAF6139506.1"/>
    </source>
</evidence>